<comment type="caution">
    <text evidence="7">The sequence shown here is derived from an EMBL/GenBank/DDBJ whole genome shotgun (WGS) entry which is preliminary data.</text>
</comment>
<dbReference type="PROSITE" id="PS50077">
    <property type="entry name" value="HEAT_REPEAT"/>
    <property type="match status" value="1"/>
</dbReference>
<dbReference type="GO" id="GO:0005737">
    <property type="term" value="C:cytoplasm"/>
    <property type="evidence" value="ECO:0007669"/>
    <property type="project" value="UniProtKB-SubCell"/>
</dbReference>
<dbReference type="AlphaFoldDB" id="A0A9J6G8I6"/>
<keyword evidence="3" id="KW-0963">Cytoplasm</keyword>
<evidence type="ECO:0000256" key="3">
    <source>
        <dbReference type="ARBA" id="ARBA00022490"/>
    </source>
</evidence>
<keyword evidence="8" id="KW-1185">Reference proteome</keyword>
<evidence type="ECO:0000256" key="4">
    <source>
        <dbReference type="ARBA" id="ARBA00022737"/>
    </source>
</evidence>
<dbReference type="InterPro" id="IPR011989">
    <property type="entry name" value="ARM-like"/>
</dbReference>
<name>A0A9J6G8I6_HAELO</name>
<accession>A0A9J6G8I6</accession>
<dbReference type="Proteomes" id="UP000821853">
    <property type="component" value="Chromosome 3"/>
</dbReference>
<feature type="repeat" description="HEAT" evidence="6">
    <location>
        <begin position="178"/>
        <end position="206"/>
    </location>
</feature>
<protein>
    <recommendedName>
        <fullName evidence="9">HEAT repeat protein</fullName>
    </recommendedName>
</protein>
<dbReference type="GO" id="GO:0006606">
    <property type="term" value="P:protein import into nucleus"/>
    <property type="evidence" value="ECO:0007669"/>
    <property type="project" value="InterPro"/>
</dbReference>
<dbReference type="Gene3D" id="1.25.10.10">
    <property type="entry name" value="Leucine-rich Repeat Variant"/>
    <property type="match status" value="1"/>
</dbReference>
<dbReference type="GO" id="GO:0005634">
    <property type="term" value="C:nucleus"/>
    <property type="evidence" value="ECO:0007669"/>
    <property type="project" value="UniProtKB-SubCell"/>
</dbReference>
<dbReference type="EMBL" id="JABSTR010000005">
    <property type="protein sequence ID" value="KAH9370748.1"/>
    <property type="molecule type" value="Genomic_DNA"/>
</dbReference>
<evidence type="ECO:0000256" key="6">
    <source>
        <dbReference type="PROSITE-ProRule" id="PRU00103"/>
    </source>
</evidence>
<dbReference type="VEuPathDB" id="VectorBase:HLOH_064112"/>
<comment type="subcellular location">
    <subcellularLocation>
        <location evidence="1">Cytoplasm</location>
    </subcellularLocation>
</comment>
<dbReference type="OrthoDB" id="951172at2759"/>
<dbReference type="PANTHER" id="PTHR10527">
    <property type="entry name" value="IMPORTIN BETA"/>
    <property type="match status" value="1"/>
</dbReference>
<dbReference type="Pfam" id="PF13513">
    <property type="entry name" value="HEAT_EZ"/>
    <property type="match status" value="1"/>
</dbReference>
<evidence type="ECO:0000313" key="8">
    <source>
        <dbReference type="Proteomes" id="UP000821853"/>
    </source>
</evidence>
<evidence type="ECO:0000313" key="7">
    <source>
        <dbReference type="EMBL" id="KAH9370748.1"/>
    </source>
</evidence>
<proteinExistence type="predicted"/>
<sequence length="206" mass="23600">MVHIDNSLADIFRLAACDTARGRKDVCRTLTLLLEDPAGCLVPYIHKVIESRTKAYDFWISLAKRPICCEVLAPHLPRLVPILFQKMKCSHVDEMEPKQDENQLLPDDYHNEEQVDVIVNEDRSSATAALDELSYMFHEVLLDVLLLVQTEALLHEEWQTKEAASWPSDVSPRAAWTLVPFLVECLNDDKAQVRFTACWALSRYAY</sequence>
<dbReference type="SUPFAM" id="SSF48371">
    <property type="entry name" value="ARM repeat"/>
    <property type="match status" value="1"/>
</dbReference>
<keyword evidence="5" id="KW-0653">Protein transport</keyword>
<dbReference type="InterPro" id="IPR040122">
    <property type="entry name" value="Importin_beta"/>
</dbReference>
<evidence type="ECO:0000256" key="1">
    <source>
        <dbReference type="ARBA" id="ARBA00004496"/>
    </source>
</evidence>
<dbReference type="InterPro" id="IPR021133">
    <property type="entry name" value="HEAT_type_2"/>
</dbReference>
<reference evidence="7 8" key="1">
    <citation type="journal article" date="2020" name="Cell">
        <title>Large-Scale Comparative Analyses of Tick Genomes Elucidate Their Genetic Diversity and Vector Capacities.</title>
        <authorList>
            <consortium name="Tick Genome and Microbiome Consortium (TIGMIC)"/>
            <person name="Jia N."/>
            <person name="Wang J."/>
            <person name="Shi W."/>
            <person name="Du L."/>
            <person name="Sun Y."/>
            <person name="Zhan W."/>
            <person name="Jiang J.F."/>
            <person name="Wang Q."/>
            <person name="Zhang B."/>
            <person name="Ji P."/>
            <person name="Bell-Sakyi L."/>
            <person name="Cui X.M."/>
            <person name="Yuan T.T."/>
            <person name="Jiang B.G."/>
            <person name="Yang W.F."/>
            <person name="Lam T.T."/>
            <person name="Chang Q.C."/>
            <person name="Ding S.J."/>
            <person name="Wang X.J."/>
            <person name="Zhu J.G."/>
            <person name="Ruan X.D."/>
            <person name="Zhao L."/>
            <person name="Wei J.T."/>
            <person name="Ye R.Z."/>
            <person name="Que T.C."/>
            <person name="Du C.H."/>
            <person name="Zhou Y.H."/>
            <person name="Cheng J.X."/>
            <person name="Dai P.F."/>
            <person name="Guo W.B."/>
            <person name="Han X.H."/>
            <person name="Huang E.J."/>
            <person name="Li L.F."/>
            <person name="Wei W."/>
            <person name="Gao Y.C."/>
            <person name="Liu J.Z."/>
            <person name="Shao H.Z."/>
            <person name="Wang X."/>
            <person name="Wang C.C."/>
            <person name="Yang T.C."/>
            <person name="Huo Q.B."/>
            <person name="Li W."/>
            <person name="Chen H.Y."/>
            <person name="Chen S.E."/>
            <person name="Zhou L.G."/>
            <person name="Ni X.B."/>
            <person name="Tian J.H."/>
            <person name="Sheng Y."/>
            <person name="Liu T."/>
            <person name="Pan Y.S."/>
            <person name="Xia L.Y."/>
            <person name="Li J."/>
            <person name="Zhao F."/>
            <person name="Cao W.C."/>
        </authorList>
    </citation>
    <scope>NUCLEOTIDE SEQUENCE [LARGE SCALE GENOMIC DNA]</scope>
    <source>
        <strain evidence="7">HaeL-2018</strain>
    </source>
</reference>
<dbReference type="InterPro" id="IPR016024">
    <property type="entry name" value="ARM-type_fold"/>
</dbReference>
<keyword evidence="2" id="KW-0813">Transport</keyword>
<organism evidence="7 8">
    <name type="scientific">Haemaphysalis longicornis</name>
    <name type="common">Bush tick</name>
    <dbReference type="NCBI Taxonomy" id="44386"/>
    <lineage>
        <taxon>Eukaryota</taxon>
        <taxon>Metazoa</taxon>
        <taxon>Ecdysozoa</taxon>
        <taxon>Arthropoda</taxon>
        <taxon>Chelicerata</taxon>
        <taxon>Arachnida</taxon>
        <taxon>Acari</taxon>
        <taxon>Parasitiformes</taxon>
        <taxon>Ixodida</taxon>
        <taxon>Ixodoidea</taxon>
        <taxon>Ixodidae</taxon>
        <taxon>Haemaphysalinae</taxon>
        <taxon>Haemaphysalis</taxon>
    </lineage>
</organism>
<evidence type="ECO:0008006" key="9">
    <source>
        <dbReference type="Google" id="ProtNLM"/>
    </source>
</evidence>
<gene>
    <name evidence="7" type="ORF">HPB48_016176</name>
</gene>
<evidence type="ECO:0000256" key="5">
    <source>
        <dbReference type="ARBA" id="ARBA00022927"/>
    </source>
</evidence>
<keyword evidence="4" id="KW-0677">Repeat</keyword>
<evidence type="ECO:0000256" key="2">
    <source>
        <dbReference type="ARBA" id="ARBA00022448"/>
    </source>
</evidence>